<dbReference type="AlphaFoldDB" id="A0ABD2L3P6"/>
<evidence type="ECO:0000313" key="4">
    <source>
        <dbReference type="Proteomes" id="UP001620626"/>
    </source>
</evidence>
<protein>
    <submittedName>
        <fullName evidence="3">Uncharacterized protein</fullName>
    </submittedName>
</protein>
<feature type="compositionally biased region" description="Basic and acidic residues" evidence="1">
    <location>
        <begin position="198"/>
        <end position="207"/>
    </location>
</feature>
<reference evidence="3 4" key="1">
    <citation type="submission" date="2024-10" db="EMBL/GenBank/DDBJ databases">
        <authorList>
            <person name="Kim D."/>
        </authorList>
    </citation>
    <scope>NUCLEOTIDE SEQUENCE [LARGE SCALE GENOMIC DNA]</scope>
    <source>
        <strain evidence="3">BH-2024</strain>
    </source>
</reference>
<keyword evidence="2" id="KW-0732">Signal</keyword>
<feature type="compositionally biased region" description="Polar residues" evidence="1">
    <location>
        <begin position="347"/>
        <end position="363"/>
    </location>
</feature>
<sequence>MHSKFGLCFLLLFVIAWAIASPKKGSQVENTWRRGVTAKKTSGKSAAEMSDRQRAANAPAEKSRRPNANDGTASKQRLAGKSASRQSIDEHFLEAAANSLMSLSEERDEAEQSRHQSQTPSKRQRLVKAVNKQQKQQKKPETPRRKLILSHYSSDEEDEQMPQRTLSATGSSPNNLSSAADASVPLSSRRMGNSSSAQKDEQQQMGDDHIREHAQCIDVLQKQLGDLMQGDASSGEEGLRHGRQVVAQQQLMARKMAQLSSPRRPATSSGDASSAAQSRTMGRHQQKPSASSGQSTDTERKQLLSAIISPLRPRPAPVASPAGTNPMRVAQRNANATTAASGHRPTSAVTGSRFTRPTNGPSTPSRPPLNSKWLAEIKNEMLNKLAEVDDAFPRKNQALRHSNPTPEQLKGIMIKMIEESIAAVGFEPTDYLDSKVISEQMTTNG</sequence>
<evidence type="ECO:0000313" key="3">
    <source>
        <dbReference type="EMBL" id="KAL3109784.1"/>
    </source>
</evidence>
<feature type="region of interest" description="Disordered" evidence="1">
    <location>
        <begin position="103"/>
        <end position="207"/>
    </location>
</feature>
<proteinExistence type="predicted"/>
<dbReference type="Proteomes" id="UP001620626">
    <property type="component" value="Unassembled WGS sequence"/>
</dbReference>
<feature type="region of interest" description="Disordered" evidence="1">
    <location>
        <begin position="255"/>
        <end position="370"/>
    </location>
</feature>
<dbReference type="EMBL" id="JBICBT010000556">
    <property type="protein sequence ID" value="KAL3109784.1"/>
    <property type="molecule type" value="Genomic_DNA"/>
</dbReference>
<evidence type="ECO:0000256" key="2">
    <source>
        <dbReference type="SAM" id="SignalP"/>
    </source>
</evidence>
<feature type="signal peptide" evidence="2">
    <location>
        <begin position="1"/>
        <end position="20"/>
    </location>
</feature>
<gene>
    <name evidence="3" type="ORF">niasHT_013001</name>
</gene>
<feature type="region of interest" description="Disordered" evidence="1">
    <location>
        <begin position="26"/>
        <end position="87"/>
    </location>
</feature>
<feature type="compositionally biased region" description="Polar residues" evidence="1">
    <location>
        <begin position="258"/>
        <end position="280"/>
    </location>
</feature>
<feature type="chain" id="PRO_5044752277" evidence="2">
    <location>
        <begin position="21"/>
        <end position="445"/>
    </location>
</feature>
<evidence type="ECO:0000256" key="1">
    <source>
        <dbReference type="SAM" id="MobiDB-lite"/>
    </source>
</evidence>
<feature type="compositionally biased region" description="Polar residues" evidence="1">
    <location>
        <begin position="287"/>
        <end position="296"/>
    </location>
</feature>
<accession>A0ABD2L3P6</accession>
<name>A0ABD2L3P6_9BILA</name>
<organism evidence="3 4">
    <name type="scientific">Heterodera trifolii</name>
    <dbReference type="NCBI Taxonomy" id="157864"/>
    <lineage>
        <taxon>Eukaryota</taxon>
        <taxon>Metazoa</taxon>
        <taxon>Ecdysozoa</taxon>
        <taxon>Nematoda</taxon>
        <taxon>Chromadorea</taxon>
        <taxon>Rhabditida</taxon>
        <taxon>Tylenchina</taxon>
        <taxon>Tylenchomorpha</taxon>
        <taxon>Tylenchoidea</taxon>
        <taxon>Heteroderidae</taxon>
        <taxon>Heteroderinae</taxon>
        <taxon>Heterodera</taxon>
    </lineage>
</organism>
<keyword evidence="4" id="KW-1185">Reference proteome</keyword>
<comment type="caution">
    <text evidence="3">The sequence shown here is derived from an EMBL/GenBank/DDBJ whole genome shotgun (WGS) entry which is preliminary data.</text>
</comment>
<feature type="compositionally biased region" description="Polar residues" evidence="1">
    <location>
        <begin position="162"/>
        <end position="180"/>
    </location>
</feature>